<gene>
    <name evidence="2" type="ORF">CK820_G0033587</name>
</gene>
<dbReference type="Proteomes" id="UP000236370">
    <property type="component" value="Unassembled WGS sequence"/>
</dbReference>
<protein>
    <submittedName>
        <fullName evidence="2">TMEM62 isoform 5</fullName>
    </submittedName>
</protein>
<accession>A0A2J8QEB7</accession>
<dbReference type="AlphaFoldDB" id="A0A2J8QEB7"/>
<comment type="caution">
    <text evidence="2">The sequence shown here is derived from an EMBL/GenBank/DDBJ whole genome shotgun (WGS) entry which is preliminary data.</text>
</comment>
<dbReference type="EMBL" id="NBAG03000046">
    <property type="protein sequence ID" value="PNI94606.1"/>
    <property type="molecule type" value="Genomic_DNA"/>
</dbReference>
<organism evidence="2 3">
    <name type="scientific">Pan troglodytes</name>
    <name type="common">Chimpanzee</name>
    <dbReference type="NCBI Taxonomy" id="9598"/>
    <lineage>
        <taxon>Eukaryota</taxon>
        <taxon>Metazoa</taxon>
        <taxon>Chordata</taxon>
        <taxon>Craniata</taxon>
        <taxon>Vertebrata</taxon>
        <taxon>Euteleostomi</taxon>
        <taxon>Mammalia</taxon>
        <taxon>Eutheria</taxon>
        <taxon>Euarchontoglires</taxon>
        <taxon>Primates</taxon>
        <taxon>Haplorrhini</taxon>
        <taxon>Catarrhini</taxon>
        <taxon>Hominidae</taxon>
        <taxon>Pan</taxon>
    </lineage>
</organism>
<evidence type="ECO:0000313" key="2">
    <source>
        <dbReference type="EMBL" id="PNI94606.1"/>
    </source>
</evidence>
<feature type="region of interest" description="Disordered" evidence="1">
    <location>
        <begin position="31"/>
        <end position="62"/>
    </location>
</feature>
<evidence type="ECO:0000256" key="1">
    <source>
        <dbReference type="SAM" id="MobiDB-lite"/>
    </source>
</evidence>
<name>A0A2J8QEB7_PANTR</name>
<sequence length="62" mass="6389">MAAVLALRVVAGLAAAALVAMLLEHYGLAGQPSPLPRPAPPRRPHPAPGPGDSNIFWGLQET</sequence>
<evidence type="ECO:0000313" key="3">
    <source>
        <dbReference type="Proteomes" id="UP000236370"/>
    </source>
</evidence>
<proteinExistence type="predicted"/>
<reference evidence="2 3" key="1">
    <citation type="submission" date="2017-12" db="EMBL/GenBank/DDBJ databases">
        <title>High-resolution comparative analysis of great ape genomes.</title>
        <authorList>
            <person name="Pollen A."/>
            <person name="Hastie A."/>
            <person name="Hormozdiari F."/>
            <person name="Dougherty M."/>
            <person name="Liu R."/>
            <person name="Chaisson M."/>
            <person name="Hoppe E."/>
            <person name="Hill C."/>
            <person name="Pang A."/>
            <person name="Hillier L."/>
            <person name="Baker C."/>
            <person name="Armstrong J."/>
            <person name="Shendure J."/>
            <person name="Paten B."/>
            <person name="Wilson R."/>
            <person name="Chao H."/>
            <person name="Schneider V."/>
            <person name="Ventura M."/>
            <person name="Kronenberg Z."/>
            <person name="Murali S."/>
            <person name="Gordon D."/>
            <person name="Cantsilieris S."/>
            <person name="Munson K."/>
            <person name="Nelson B."/>
            <person name="Raja A."/>
            <person name="Underwood J."/>
            <person name="Diekhans M."/>
            <person name="Fiddes I."/>
            <person name="Haussler D."/>
            <person name="Eichler E."/>
        </authorList>
    </citation>
    <scope>NUCLEOTIDE SEQUENCE [LARGE SCALE GENOMIC DNA]</scope>
    <source>
        <strain evidence="2">Yerkes chimp pedigree #C0471</strain>
    </source>
</reference>